<dbReference type="InterPro" id="IPR018639">
    <property type="entry name" value="DUF2062"/>
</dbReference>
<accession>A0A399T787</accession>
<name>A0A399T787_9BACT</name>
<evidence type="ECO:0000259" key="2">
    <source>
        <dbReference type="Pfam" id="PF09835"/>
    </source>
</evidence>
<evidence type="ECO:0000313" key="3">
    <source>
        <dbReference type="EMBL" id="RIJ49763.1"/>
    </source>
</evidence>
<feature type="transmembrane region" description="Helical" evidence="1">
    <location>
        <begin position="58"/>
        <end position="82"/>
    </location>
</feature>
<organism evidence="3 4">
    <name type="scientific">Maribellus luteus</name>
    <dbReference type="NCBI Taxonomy" id="2305463"/>
    <lineage>
        <taxon>Bacteria</taxon>
        <taxon>Pseudomonadati</taxon>
        <taxon>Bacteroidota</taxon>
        <taxon>Bacteroidia</taxon>
        <taxon>Marinilabiliales</taxon>
        <taxon>Prolixibacteraceae</taxon>
        <taxon>Maribellus</taxon>
    </lineage>
</organism>
<feature type="transmembrane region" description="Helical" evidence="1">
    <location>
        <begin position="114"/>
        <end position="141"/>
    </location>
</feature>
<evidence type="ECO:0000256" key="1">
    <source>
        <dbReference type="SAM" id="Phobius"/>
    </source>
</evidence>
<dbReference type="PANTHER" id="PTHR40547:SF1">
    <property type="entry name" value="SLL0298 PROTEIN"/>
    <property type="match status" value="1"/>
</dbReference>
<keyword evidence="1" id="KW-1133">Transmembrane helix</keyword>
<gene>
    <name evidence="3" type="ORF">D1614_03210</name>
</gene>
<comment type="caution">
    <text evidence="3">The sequence shown here is derived from an EMBL/GenBank/DDBJ whole genome shotgun (WGS) entry which is preliminary data.</text>
</comment>
<proteinExistence type="predicted"/>
<keyword evidence="1" id="KW-0812">Transmembrane</keyword>
<keyword evidence="4" id="KW-1185">Reference proteome</keyword>
<sequence>MKRNKHQWGIRKIFSLQEEPEKVARGFALGSFIGMLPFPGFQMFISAGLASCFRWNKVAAIAGVFNTNLFTGAFVFAFNFWLGKEILGFESSFTMPEKINLSFARTVISAGREVFLSLLLGGVITGLVAMVGGYYLSLFILNRKQQK</sequence>
<dbReference type="RefSeq" id="WP_119436452.1">
    <property type="nucleotide sequence ID" value="NZ_QWGR01000002.1"/>
</dbReference>
<protein>
    <submittedName>
        <fullName evidence="3">DUF2062 domain-containing protein</fullName>
    </submittedName>
</protein>
<evidence type="ECO:0000313" key="4">
    <source>
        <dbReference type="Proteomes" id="UP000265926"/>
    </source>
</evidence>
<feature type="transmembrane region" description="Helical" evidence="1">
    <location>
        <begin position="26"/>
        <end position="46"/>
    </location>
</feature>
<dbReference type="Proteomes" id="UP000265926">
    <property type="component" value="Unassembled WGS sequence"/>
</dbReference>
<dbReference type="EMBL" id="QWGR01000002">
    <property type="protein sequence ID" value="RIJ49763.1"/>
    <property type="molecule type" value="Genomic_DNA"/>
</dbReference>
<dbReference type="AlphaFoldDB" id="A0A399T787"/>
<dbReference type="PANTHER" id="PTHR40547">
    <property type="entry name" value="SLL0298 PROTEIN"/>
    <property type="match status" value="1"/>
</dbReference>
<dbReference type="Pfam" id="PF09835">
    <property type="entry name" value="DUF2062"/>
    <property type="match status" value="1"/>
</dbReference>
<keyword evidence="1" id="KW-0472">Membrane</keyword>
<feature type="domain" description="DUF2062" evidence="2">
    <location>
        <begin position="11"/>
        <end position="147"/>
    </location>
</feature>
<reference evidence="3 4" key="1">
    <citation type="submission" date="2018-08" db="EMBL/GenBank/DDBJ databases">
        <title>Pallidiluteibacterium maritimus gen. nov., sp. nov., isolated from coastal sediment.</title>
        <authorList>
            <person name="Zhou L.Y."/>
        </authorList>
    </citation>
    <scope>NUCLEOTIDE SEQUENCE [LARGE SCALE GENOMIC DNA]</scope>
    <source>
        <strain evidence="3 4">XSD2</strain>
    </source>
</reference>
<dbReference type="OrthoDB" id="9794343at2"/>